<dbReference type="STRING" id="706587.Desti_0141"/>
<organism evidence="3 4">
    <name type="scientific">Desulfomonile tiedjei (strain ATCC 49306 / DSM 6799 / DCB-1)</name>
    <dbReference type="NCBI Taxonomy" id="706587"/>
    <lineage>
        <taxon>Bacteria</taxon>
        <taxon>Pseudomonadati</taxon>
        <taxon>Thermodesulfobacteriota</taxon>
        <taxon>Desulfomonilia</taxon>
        <taxon>Desulfomonilales</taxon>
        <taxon>Desulfomonilaceae</taxon>
        <taxon>Desulfomonile</taxon>
    </lineage>
</organism>
<sequence>MQVPLMSPKRETELPGEKTHDPDEGFDLDGMLGSLAKWLRILGFDARFPCKKVAQDRYFVTTNRKLKNPQVIKVRNASPIEQLKQILDQTGIVPNSNLFLSRCLSCNVPVREIAKHRIKGRVPDSVFSRNSIFHECPSCGKLYWEGTHASRIKRRLEESGVLAKT</sequence>
<dbReference type="Pfam" id="PF01927">
    <property type="entry name" value="Mut7-C"/>
    <property type="match status" value="1"/>
</dbReference>
<accession>I4BZZ6</accession>
<dbReference type="Proteomes" id="UP000006055">
    <property type="component" value="Chromosome"/>
</dbReference>
<feature type="domain" description="Mut7-C RNAse" evidence="2">
    <location>
        <begin position="26"/>
        <end position="155"/>
    </location>
</feature>
<feature type="compositionally biased region" description="Basic and acidic residues" evidence="1">
    <location>
        <begin position="8"/>
        <end position="23"/>
    </location>
</feature>
<gene>
    <name evidence="3" type="ordered locus">Desti_0141</name>
</gene>
<dbReference type="AlphaFoldDB" id="I4BZZ6"/>
<reference evidence="4" key="1">
    <citation type="submission" date="2012-06" db="EMBL/GenBank/DDBJ databases">
        <title>Complete sequence of chromosome of Desulfomonile tiedjei DSM 6799.</title>
        <authorList>
            <person name="Lucas S."/>
            <person name="Copeland A."/>
            <person name="Lapidus A."/>
            <person name="Glavina del Rio T."/>
            <person name="Dalin E."/>
            <person name="Tice H."/>
            <person name="Bruce D."/>
            <person name="Goodwin L."/>
            <person name="Pitluck S."/>
            <person name="Peters L."/>
            <person name="Ovchinnikova G."/>
            <person name="Zeytun A."/>
            <person name="Lu M."/>
            <person name="Kyrpides N."/>
            <person name="Mavromatis K."/>
            <person name="Ivanova N."/>
            <person name="Brettin T."/>
            <person name="Detter J.C."/>
            <person name="Han C."/>
            <person name="Larimer F."/>
            <person name="Land M."/>
            <person name="Hauser L."/>
            <person name="Markowitz V."/>
            <person name="Cheng J.-F."/>
            <person name="Hugenholtz P."/>
            <person name="Woyke T."/>
            <person name="Wu D."/>
            <person name="Spring S."/>
            <person name="Schroeder M."/>
            <person name="Brambilla E."/>
            <person name="Klenk H.-P."/>
            <person name="Eisen J.A."/>
        </authorList>
    </citation>
    <scope>NUCLEOTIDE SEQUENCE [LARGE SCALE GENOMIC DNA]</scope>
    <source>
        <strain evidence="4">ATCC 49306 / DSM 6799 / DCB-1</strain>
    </source>
</reference>
<protein>
    <recommendedName>
        <fullName evidence="2">Mut7-C RNAse domain-containing protein</fullName>
    </recommendedName>
</protein>
<evidence type="ECO:0000313" key="3">
    <source>
        <dbReference type="EMBL" id="AFM22887.1"/>
    </source>
</evidence>
<proteinExistence type="predicted"/>
<evidence type="ECO:0000256" key="1">
    <source>
        <dbReference type="SAM" id="MobiDB-lite"/>
    </source>
</evidence>
<dbReference type="HOGENOM" id="CLU_112469_1_0_7"/>
<dbReference type="eggNOG" id="COG1656">
    <property type="taxonomic scope" value="Bacteria"/>
</dbReference>
<evidence type="ECO:0000313" key="4">
    <source>
        <dbReference type="Proteomes" id="UP000006055"/>
    </source>
</evidence>
<dbReference type="PANTHER" id="PTHR39081:SF1">
    <property type="entry name" value="MUT7-C RNASE DOMAIN-CONTAINING PROTEIN"/>
    <property type="match status" value="1"/>
</dbReference>
<dbReference type="KEGG" id="dti:Desti_0141"/>
<feature type="region of interest" description="Disordered" evidence="1">
    <location>
        <begin position="1"/>
        <end position="25"/>
    </location>
</feature>
<name>I4BZZ6_DESTA</name>
<dbReference type="PANTHER" id="PTHR39081">
    <property type="entry name" value="MUT7-C DOMAIN-CONTAINING PROTEIN"/>
    <property type="match status" value="1"/>
</dbReference>
<keyword evidence="4" id="KW-1185">Reference proteome</keyword>
<dbReference type="EMBL" id="CP003360">
    <property type="protein sequence ID" value="AFM22887.1"/>
    <property type="molecule type" value="Genomic_DNA"/>
</dbReference>
<evidence type="ECO:0000259" key="2">
    <source>
        <dbReference type="Pfam" id="PF01927"/>
    </source>
</evidence>
<dbReference type="InterPro" id="IPR002782">
    <property type="entry name" value="Mut7-C_RNAse_dom"/>
</dbReference>